<feature type="transmembrane region" description="Helical" evidence="9">
    <location>
        <begin position="215"/>
        <end position="233"/>
    </location>
</feature>
<feature type="transmembrane region" description="Helical" evidence="9">
    <location>
        <begin position="74"/>
        <end position="97"/>
    </location>
</feature>
<evidence type="ECO:0000313" key="11">
    <source>
        <dbReference type="Proteomes" id="UP000620156"/>
    </source>
</evidence>
<comment type="similarity">
    <text evidence="2">Belongs to the binding-protein-dependent transport system permease family. FecCD subfamily.</text>
</comment>
<feature type="transmembrane region" description="Helical" evidence="9">
    <location>
        <begin position="185"/>
        <end position="203"/>
    </location>
</feature>
<comment type="subcellular location">
    <subcellularLocation>
        <location evidence="1">Cell membrane</location>
        <topology evidence="1">Multi-pass membrane protein</topology>
    </subcellularLocation>
</comment>
<keyword evidence="7 9" id="KW-0472">Membrane</keyword>
<dbReference type="Pfam" id="PF01032">
    <property type="entry name" value="FecCD"/>
    <property type="match status" value="1"/>
</dbReference>
<feature type="transmembrane region" description="Helical" evidence="9">
    <location>
        <begin position="131"/>
        <end position="152"/>
    </location>
</feature>
<evidence type="ECO:0000256" key="7">
    <source>
        <dbReference type="ARBA" id="ARBA00023136"/>
    </source>
</evidence>
<feature type="region of interest" description="Disordered" evidence="8">
    <location>
        <begin position="1"/>
        <end position="47"/>
    </location>
</feature>
<feature type="transmembrane region" description="Helical" evidence="9">
    <location>
        <begin position="373"/>
        <end position="391"/>
    </location>
</feature>
<dbReference type="GO" id="GO:0005886">
    <property type="term" value="C:plasma membrane"/>
    <property type="evidence" value="ECO:0007669"/>
    <property type="project" value="UniProtKB-SubCell"/>
</dbReference>
<gene>
    <name evidence="10" type="ORF">GCM10010145_20490</name>
</gene>
<dbReference type="GO" id="GO:0022857">
    <property type="term" value="F:transmembrane transporter activity"/>
    <property type="evidence" value="ECO:0007669"/>
    <property type="project" value="InterPro"/>
</dbReference>
<evidence type="ECO:0000256" key="5">
    <source>
        <dbReference type="ARBA" id="ARBA00022692"/>
    </source>
</evidence>
<evidence type="ECO:0000313" key="10">
    <source>
        <dbReference type="EMBL" id="GGQ51199.1"/>
    </source>
</evidence>
<dbReference type="FunFam" id="1.10.3470.10:FF:000001">
    <property type="entry name" value="Vitamin B12 ABC transporter permease BtuC"/>
    <property type="match status" value="1"/>
</dbReference>
<feature type="transmembrane region" description="Helical" evidence="9">
    <location>
        <begin position="304"/>
        <end position="330"/>
    </location>
</feature>
<keyword evidence="4" id="KW-1003">Cell membrane</keyword>
<sequence length="401" mass="40481">MTRTDSTENTENTESTKTTESSRSIMADESTEATGTTGTTGTTGAAERAAAAVTRTAAADAVARVGRLHRGRRVRFTVVCLVLAVVALAALLLSLTIGDIDVPLADVLAVLTGGGDPGSRFVIHELRLPRALLALVIGCCFGLSGAVFQALLRNPLASPDVIGVTSGASAAAVLSSMAFGLSGLALSGGALAGALLAGTLIYVLAWRGGVSGGRFVLIGIGVGTGLISLRSYLMTRAEVTEAQNAFLWLTGSLNGRSWVHLWPLLGCAAVLVPLTLIASRGLGPLQLGDDAAGGLGARVERSRLALLACATALVGVGTAAAGPIGFVAFVSPPIARRLLPGHGAALVPSALTGAALVCLADFAAQHMLPSTQLPVGVVTSIIGAPYLLWLLSRANRVGRGG</sequence>
<dbReference type="GO" id="GO:0033214">
    <property type="term" value="P:siderophore-iron import into cell"/>
    <property type="evidence" value="ECO:0007669"/>
    <property type="project" value="TreeGrafter"/>
</dbReference>
<evidence type="ECO:0000256" key="4">
    <source>
        <dbReference type="ARBA" id="ARBA00022475"/>
    </source>
</evidence>
<keyword evidence="11" id="KW-1185">Reference proteome</keyword>
<dbReference type="InterPro" id="IPR000522">
    <property type="entry name" value="ABC_transptr_permease_BtuC"/>
</dbReference>
<dbReference type="InterPro" id="IPR037294">
    <property type="entry name" value="ABC_BtuC-like"/>
</dbReference>
<accession>A0A918B9W0</accession>
<dbReference type="AlphaFoldDB" id="A0A918B9W0"/>
<evidence type="ECO:0000256" key="8">
    <source>
        <dbReference type="SAM" id="MobiDB-lite"/>
    </source>
</evidence>
<keyword evidence="5 9" id="KW-0812">Transmembrane</keyword>
<evidence type="ECO:0000256" key="3">
    <source>
        <dbReference type="ARBA" id="ARBA00022448"/>
    </source>
</evidence>
<organism evidence="10 11">
    <name type="scientific">Streptomyces ruber</name>
    <dbReference type="NCBI Taxonomy" id="83378"/>
    <lineage>
        <taxon>Bacteria</taxon>
        <taxon>Bacillati</taxon>
        <taxon>Actinomycetota</taxon>
        <taxon>Actinomycetes</taxon>
        <taxon>Kitasatosporales</taxon>
        <taxon>Streptomycetaceae</taxon>
        <taxon>Streptomyces</taxon>
    </lineage>
</organism>
<evidence type="ECO:0000256" key="6">
    <source>
        <dbReference type="ARBA" id="ARBA00022989"/>
    </source>
</evidence>
<protein>
    <submittedName>
        <fullName evidence="10">Iron ABC transporter permease</fullName>
    </submittedName>
</protein>
<feature type="transmembrane region" description="Helical" evidence="9">
    <location>
        <begin position="261"/>
        <end position="283"/>
    </location>
</feature>
<reference evidence="10" key="2">
    <citation type="submission" date="2020-09" db="EMBL/GenBank/DDBJ databases">
        <authorList>
            <person name="Sun Q."/>
            <person name="Ohkuma M."/>
        </authorList>
    </citation>
    <scope>NUCLEOTIDE SEQUENCE</scope>
    <source>
        <strain evidence="10">JCM 3131</strain>
    </source>
</reference>
<feature type="transmembrane region" description="Helical" evidence="9">
    <location>
        <begin position="342"/>
        <end position="364"/>
    </location>
</feature>
<dbReference type="Gene3D" id="1.10.3470.10">
    <property type="entry name" value="ABC transporter involved in vitamin B12 uptake, BtuC"/>
    <property type="match status" value="1"/>
</dbReference>
<evidence type="ECO:0000256" key="9">
    <source>
        <dbReference type="SAM" id="Phobius"/>
    </source>
</evidence>
<dbReference type="SUPFAM" id="SSF81345">
    <property type="entry name" value="ABC transporter involved in vitamin B12 uptake, BtuC"/>
    <property type="match status" value="1"/>
</dbReference>
<dbReference type="CDD" id="cd06550">
    <property type="entry name" value="TM_ABC_iron-siderophores_like"/>
    <property type="match status" value="1"/>
</dbReference>
<dbReference type="EMBL" id="BMQK01000003">
    <property type="protein sequence ID" value="GGQ51199.1"/>
    <property type="molecule type" value="Genomic_DNA"/>
</dbReference>
<dbReference type="PANTHER" id="PTHR30472">
    <property type="entry name" value="FERRIC ENTEROBACTIN TRANSPORT SYSTEM PERMEASE PROTEIN"/>
    <property type="match status" value="1"/>
</dbReference>
<comment type="caution">
    <text evidence="10">The sequence shown here is derived from an EMBL/GenBank/DDBJ whole genome shotgun (WGS) entry which is preliminary data.</text>
</comment>
<evidence type="ECO:0000256" key="2">
    <source>
        <dbReference type="ARBA" id="ARBA00007935"/>
    </source>
</evidence>
<reference evidence="10" key="1">
    <citation type="journal article" date="2014" name="Int. J. Syst. Evol. Microbiol.">
        <title>Complete genome sequence of Corynebacterium casei LMG S-19264T (=DSM 44701T), isolated from a smear-ripened cheese.</title>
        <authorList>
            <consortium name="US DOE Joint Genome Institute (JGI-PGF)"/>
            <person name="Walter F."/>
            <person name="Albersmeier A."/>
            <person name="Kalinowski J."/>
            <person name="Ruckert C."/>
        </authorList>
    </citation>
    <scope>NUCLEOTIDE SEQUENCE</scope>
    <source>
        <strain evidence="10">JCM 3131</strain>
    </source>
</reference>
<proteinExistence type="inferred from homology"/>
<keyword evidence="6 9" id="KW-1133">Transmembrane helix</keyword>
<dbReference type="PANTHER" id="PTHR30472:SF24">
    <property type="entry name" value="FERRIC ENTEROBACTIN TRANSPORT SYSTEM PERMEASE PROTEIN FEPG"/>
    <property type="match status" value="1"/>
</dbReference>
<evidence type="ECO:0000256" key="1">
    <source>
        <dbReference type="ARBA" id="ARBA00004651"/>
    </source>
</evidence>
<name>A0A918B9W0_9ACTN</name>
<dbReference type="Proteomes" id="UP000620156">
    <property type="component" value="Unassembled WGS sequence"/>
</dbReference>
<keyword evidence="3" id="KW-0813">Transport</keyword>